<dbReference type="PANTHER" id="PTHR33525:SF3">
    <property type="entry name" value="RIBONUCLEASE Y"/>
    <property type="match status" value="1"/>
</dbReference>
<dbReference type="RefSeq" id="WP_246904474.1">
    <property type="nucleotide sequence ID" value="NZ_JALJRB010000006.1"/>
</dbReference>
<name>A0AA41R3Z5_9BACT</name>
<sequence>MIFQGDLSKYHPADALMFMSQLSLNGVLSVAAGQRVLTLVFENGFLVDAHSTAGDDKFVRLLRWEKRIDEAVVERIGRIRSETGMAVRQIVGELDVVPLSDLQSTLETVIEEVLLELFLMETGTFHFTDARVAPDGAAIRLDAGALSIKALSHADEWRNFEKSVISLDREIQWRPADPISAQWPAAWKMVARMAARPLRLQRLLALAPMGSHAALRMVEQQLAAGCCHLLPVPDKAADPVPPAADTGLDPLFTTYKQALKSVMRAPEVVKKVEAVIGFCKNYYRDILIFTARQGQVIHCKRIVIDGHGGMRQQSHKGDLGAVAADPVFDAVCRSGVGFLGKVFPSPLIAALMDPPPGGECALLPVVVQPPLIMFFYACTERTYEGLSPHHYLELLSWMVAPSAQGAPGGAGGAAAGPPGASSGRPDVSTKGTAPALVRMLDRLEELPPLPAMAGRTLELLADPDAGLDQIEPVIACDQALVAKLIKVGNSALYGGVQKVGTLRQALARLGAKTTKSLVLAASARGYFLQDRKGVRAWGQSQWRHSLECGLAARRVAAVAGEVDPEQGFVAGLMHDIGKLAILLLDEEQFKAIQQLRIAEKISEHEAEQRVLGVDHPQLGHHLLERWRMPEPLVGAVRRHHCWAAAETAPRLTAVVALANHLSHILGGRSRPDDFDDPGDIDALRHALGLSEAHQADLLEKVAMDFQNVDLLG</sequence>
<accession>A0AA41R3Z5</accession>
<proteinExistence type="predicted"/>
<dbReference type="InterPro" id="IPR052340">
    <property type="entry name" value="RNase_Y/CdgJ"/>
</dbReference>
<dbReference type="Pfam" id="PF14332">
    <property type="entry name" value="DUF4388"/>
    <property type="match status" value="1"/>
</dbReference>
<feature type="domain" description="HDOD" evidence="2">
    <location>
        <begin position="446"/>
        <end position="642"/>
    </location>
</feature>
<dbReference type="CDD" id="cd00077">
    <property type="entry name" value="HDc"/>
    <property type="match status" value="1"/>
</dbReference>
<dbReference type="SUPFAM" id="SSF109604">
    <property type="entry name" value="HD-domain/PDEase-like"/>
    <property type="match status" value="1"/>
</dbReference>
<gene>
    <name evidence="3" type="ORF">MRX98_07165</name>
</gene>
<evidence type="ECO:0000259" key="2">
    <source>
        <dbReference type="PROSITE" id="PS51833"/>
    </source>
</evidence>
<evidence type="ECO:0000256" key="1">
    <source>
        <dbReference type="SAM" id="MobiDB-lite"/>
    </source>
</evidence>
<keyword evidence="4" id="KW-1185">Reference proteome</keyword>
<dbReference type="InterPro" id="IPR003607">
    <property type="entry name" value="HD/PDEase_dom"/>
</dbReference>
<dbReference type="Pfam" id="PF08668">
    <property type="entry name" value="HDOD"/>
    <property type="match status" value="1"/>
</dbReference>
<evidence type="ECO:0000313" key="3">
    <source>
        <dbReference type="EMBL" id="MCJ8500351.1"/>
    </source>
</evidence>
<dbReference type="PANTHER" id="PTHR33525">
    <property type="match status" value="1"/>
</dbReference>
<organism evidence="3 4">
    <name type="scientific">Desulfatitalea alkaliphila</name>
    <dbReference type="NCBI Taxonomy" id="2929485"/>
    <lineage>
        <taxon>Bacteria</taxon>
        <taxon>Pseudomonadati</taxon>
        <taxon>Thermodesulfobacteriota</taxon>
        <taxon>Desulfobacteria</taxon>
        <taxon>Desulfobacterales</taxon>
        <taxon>Desulfosarcinaceae</taxon>
        <taxon>Desulfatitalea</taxon>
    </lineage>
</organism>
<dbReference type="EMBL" id="JALJRB010000006">
    <property type="protein sequence ID" value="MCJ8500351.1"/>
    <property type="molecule type" value="Genomic_DNA"/>
</dbReference>
<dbReference type="AlphaFoldDB" id="A0AA41R3Z5"/>
<dbReference type="PROSITE" id="PS51833">
    <property type="entry name" value="HDOD"/>
    <property type="match status" value="1"/>
</dbReference>
<dbReference type="InterPro" id="IPR025497">
    <property type="entry name" value="PatA-like_N"/>
</dbReference>
<dbReference type="Gene3D" id="1.10.3210.10">
    <property type="entry name" value="Hypothetical protein af1432"/>
    <property type="match status" value="1"/>
</dbReference>
<comment type="caution">
    <text evidence="3">The sequence shown here is derived from an EMBL/GenBank/DDBJ whole genome shotgun (WGS) entry which is preliminary data.</text>
</comment>
<dbReference type="InterPro" id="IPR013976">
    <property type="entry name" value="HDOD"/>
</dbReference>
<reference evidence="3" key="1">
    <citation type="submission" date="2022-04" db="EMBL/GenBank/DDBJ databases">
        <title>Desulfatitalea alkaliphila sp. nov., a novel anaerobic sulfate-reducing bacterium isolated from terrestrial mud volcano, Taman Peninsula, Russia.</title>
        <authorList>
            <person name="Khomyakova M.A."/>
            <person name="Merkel A.Y."/>
            <person name="Slobodkin A.I."/>
        </authorList>
    </citation>
    <scope>NUCLEOTIDE SEQUENCE</scope>
    <source>
        <strain evidence="3">M08but</strain>
    </source>
</reference>
<evidence type="ECO:0000313" key="4">
    <source>
        <dbReference type="Proteomes" id="UP001165427"/>
    </source>
</evidence>
<protein>
    <submittedName>
        <fullName evidence="3">HDOD domain-containing protein</fullName>
    </submittedName>
</protein>
<dbReference type="Proteomes" id="UP001165427">
    <property type="component" value="Unassembled WGS sequence"/>
</dbReference>
<feature type="region of interest" description="Disordered" evidence="1">
    <location>
        <begin position="407"/>
        <end position="431"/>
    </location>
</feature>